<organism evidence="6 7">
    <name type="scientific">Cupriavidus nantongensis</name>
    <dbReference type="NCBI Taxonomy" id="1796606"/>
    <lineage>
        <taxon>Bacteria</taxon>
        <taxon>Pseudomonadati</taxon>
        <taxon>Pseudomonadota</taxon>
        <taxon>Betaproteobacteria</taxon>
        <taxon>Burkholderiales</taxon>
        <taxon>Burkholderiaceae</taxon>
        <taxon>Cupriavidus</taxon>
    </lineage>
</organism>
<feature type="domain" description="HTH iclR-type" evidence="4">
    <location>
        <begin position="23"/>
        <end position="85"/>
    </location>
</feature>
<dbReference type="InterPro" id="IPR005471">
    <property type="entry name" value="Tscrpt_reg_IclR_N"/>
</dbReference>
<dbReference type="Gene3D" id="1.10.10.10">
    <property type="entry name" value="Winged helix-like DNA-binding domain superfamily/Winged helix DNA-binding domain"/>
    <property type="match status" value="1"/>
</dbReference>
<evidence type="ECO:0000259" key="5">
    <source>
        <dbReference type="PROSITE" id="PS51078"/>
    </source>
</evidence>
<dbReference type="GO" id="GO:0003677">
    <property type="term" value="F:DNA binding"/>
    <property type="evidence" value="ECO:0007669"/>
    <property type="project" value="UniProtKB-KW"/>
</dbReference>
<keyword evidence="7" id="KW-1185">Reference proteome</keyword>
<reference evidence="6 7" key="1">
    <citation type="submission" date="2016-03" db="EMBL/GenBank/DDBJ databases">
        <title>Complete genome sequence of a novel chlorpyrifos degrading bacterium, Cupriavidus nantongensis sp. X1.</title>
        <authorList>
            <person name="Fang L."/>
        </authorList>
    </citation>
    <scope>NUCLEOTIDE SEQUENCE [LARGE SCALE GENOMIC DNA]</scope>
    <source>
        <strain evidence="6 7">X1</strain>
    </source>
</reference>
<dbReference type="Proteomes" id="UP000075238">
    <property type="component" value="Chromosome 1"/>
</dbReference>
<dbReference type="SMART" id="SM00346">
    <property type="entry name" value="HTH_ICLR"/>
    <property type="match status" value="1"/>
</dbReference>
<dbReference type="SUPFAM" id="SSF46785">
    <property type="entry name" value="Winged helix' DNA-binding domain"/>
    <property type="match status" value="1"/>
</dbReference>
<dbReference type="SUPFAM" id="SSF55781">
    <property type="entry name" value="GAF domain-like"/>
    <property type="match status" value="1"/>
</dbReference>
<accession>A0A142JK18</accession>
<evidence type="ECO:0000256" key="2">
    <source>
        <dbReference type="ARBA" id="ARBA00023125"/>
    </source>
</evidence>
<dbReference type="PROSITE" id="PS51077">
    <property type="entry name" value="HTH_ICLR"/>
    <property type="match status" value="1"/>
</dbReference>
<dbReference type="PROSITE" id="PS51078">
    <property type="entry name" value="ICLR_ED"/>
    <property type="match status" value="1"/>
</dbReference>
<evidence type="ECO:0000256" key="1">
    <source>
        <dbReference type="ARBA" id="ARBA00023015"/>
    </source>
</evidence>
<dbReference type="OrthoDB" id="5401369at2"/>
<name>A0A142JK18_9BURK</name>
<dbReference type="PANTHER" id="PTHR30136:SF33">
    <property type="entry name" value="TRANSCRIPTIONAL REGULATORY PROTEIN"/>
    <property type="match status" value="1"/>
</dbReference>
<proteinExistence type="predicted"/>
<dbReference type="InterPro" id="IPR036388">
    <property type="entry name" value="WH-like_DNA-bd_sf"/>
</dbReference>
<dbReference type="Gene3D" id="3.30.450.40">
    <property type="match status" value="1"/>
</dbReference>
<gene>
    <name evidence="6" type="ORF">A2G96_12175</name>
</gene>
<feature type="domain" description="IclR-ED" evidence="5">
    <location>
        <begin position="86"/>
        <end position="269"/>
    </location>
</feature>
<keyword evidence="3" id="KW-0804">Transcription</keyword>
<dbReference type="KEGG" id="cnan:A2G96_12175"/>
<dbReference type="InterPro" id="IPR014757">
    <property type="entry name" value="Tscrpt_reg_IclR_C"/>
</dbReference>
<evidence type="ECO:0000259" key="4">
    <source>
        <dbReference type="PROSITE" id="PS51077"/>
    </source>
</evidence>
<dbReference type="STRING" id="1796606.A2G96_12175"/>
<dbReference type="EMBL" id="CP014844">
    <property type="protein sequence ID" value="AMR78430.1"/>
    <property type="molecule type" value="Genomic_DNA"/>
</dbReference>
<dbReference type="Pfam" id="PF09339">
    <property type="entry name" value="HTH_IclR"/>
    <property type="match status" value="1"/>
</dbReference>
<dbReference type="InterPro" id="IPR050707">
    <property type="entry name" value="HTH_MetabolicPath_Reg"/>
</dbReference>
<evidence type="ECO:0000313" key="7">
    <source>
        <dbReference type="Proteomes" id="UP000075238"/>
    </source>
</evidence>
<protein>
    <submittedName>
        <fullName evidence="6">IclR family transcriptional regulator</fullName>
    </submittedName>
</protein>
<dbReference type="InterPro" id="IPR036390">
    <property type="entry name" value="WH_DNA-bd_sf"/>
</dbReference>
<dbReference type="RefSeq" id="WP_062799487.1">
    <property type="nucleotide sequence ID" value="NZ_CP014844.1"/>
</dbReference>
<keyword evidence="1" id="KW-0805">Transcription regulation</keyword>
<dbReference type="PANTHER" id="PTHR30136">
    <property type="entry name" value="HELIX-TURN-HELIX TRANSCRIPTIONAL REGULATOR, ICLR FAMILY"/>
    <property type="match status" value="1"/>
</dbReference>
<dbReference type="AlphaFoldDB" id="A0A142JK18"/>
<dbReference type="GO" id="GO:0003700">
    <property type="term" value="F:DNA-binding transcription factor activity"/>
    <property type="evidence" value="ECO:0007669"/>
    <property type="project" value="TreeGrafter"/>
</dbReference>
<dbReference type="Pfam" id="PF01614">
    <property type="entry name" value="IclR_C"/>
    <property type="match status" value="1"/>
</dbReference>
<evidence type="ECO:0000313" key="6">
    <source>
        <dbReference type="EMBL" id="AMR78430.1"/>
    </source>
</evidence>
<keyword evidence="2" id="KW-0238">DNA-binding</keyword>
<evidence type="ECO:0000256" key="3">
    <source>
        <dbReference type="ARBA" id="ARBA00023163"/>
    </source>
</evidence>
<dbReference type="InterPro" id="IPR029016">
    <property type="entry name" value="GAF-like_dom_sf"/>
</dbReference>
<sequence length="271" mass="29399">MTNAPPAPVAPPSADADGEARLVSALARGVSILNCFSPTVQELSSRELMERTGLAKPTLFRLLDTLCGLGLLHYSERLSRYVPGVGLINLAAPALARMTIRQLARPAMQELADHIAGQVELIVGSGHALTYVEIAQGVGSHVFRPEVGTRVSLSRTGSGRAYLLRMEEAEREAYLARLRATDPPRADWLQARLDDAARDLQEHGFCRGHRDLHREVESVAVPLRTRRDGEAWIFAASVPVFSQQSTQLETDIGPRLVSLVRNVEGALGVAG</sequence>
<dbReference type="GO" id="GO:0045892">
    <property type="term" value="P:negative regulation of DNA-templated transcription"/>
    <property type="evidence" value="ECO:0007669"/>
    <property type="project" value="TreeGrafter"/>
</dbReference>